<dbReference type="OrthoDB" id="6262491at2759"/>
<dbReference type="SUPFAM" id="SSF50978">
    <property type="entry name" value="WD40 repeat-like"/>
    <property type="match status" value="1"/>
</dbReference>
<dbReference type="InterPro" id="IPR020472">
    <property type="entry name" value="WD40_PAC1"/>
</dbReference>
<dbReference type="PROSITE" id="PS50294">
    <property type="entry name" value="WD_REPEATS_REGION"/>
    <property type="match status" value="2"/>
</dbReference>
<organism evidence="6 7">
    <name type="scientific">Porcisia hertigi</name>
    <dbReference type="NCBI Taxonomy" id="2761500"/>
    <lineage>
        <taxon>Eukaryota</taxon>
        <taxon>Discoba</taxon>
        <taxon>Euglenozoa</taxon>
        <taxon>Kinetoplastea</taxon>
        <taxon>Metakinetoplastina</taxon>
        <taxon>Trypanosomatida</taxon>
        <taxon>Trypanosomatidae</taxon>
        <taxon>Leishmaniinae</taxon>
        <taxon>Porcisia</taxon>
    </lineage>
</organism>
<keyword evidence="4" id="KW-0687">Ribonucleoprotein</keyword>
<gene>
    <name evidence="6" type="ORF">JKF63_04982</name>
</gene>
<evidence type="ECO:0000313" key="6">
    <source>
        <dbReference type="EMBL" id="KAG5505647.1"/>
    </source>
</evidence>
<evidence type="ECO:0008006" key="8">
    <source>
        <dbReference type="Google" id="ProtNLM"/>
    </source>
</evidence>
<evidence type="ECO:0000256" key="2">
    <source>
        <dbReference type="ARBA" id="ARBA00022737"/>
    </source>
</evidence>
<dbReference type="Proteomes" id="UP000674318">
    <property type="component" value="Chromosome 21"/>
</dbReference>
<evidence type="ECO:0000256" key="4">
    <source>
        <dbReference type="ARBA" id="ARBA00023274"/>
    </source>
</evidence>
<name>A0A836HTR6_9TRYP</name>
<dbReference type="PROSITE" id="PS50082">
    <property type="entry name" value="WD_REPEATS_2"/>
    <property type="match status" value="3"/>
</dbReference>
<dbReference type="AlphaFoldDB" id="A0A836HTR6"/>
<sequence length="425" mass="46686">MGNTCMKTGEAVDHHNGAVYNEYVSGGKKTKQHAMPGKAVGTPEKKKEVFAGETTAVVNKIEALQHTLKPIVSVVNPALRHQEFRQFTSVFAPGRAVLALASCARFQGPQHILAAGEDRCVALLNYETGHVMRRWVHAHENDINCITTPSSSGRFATASRDKTVKVWDFNSDGPLACLRGHTLNVTCVDTTADYNLLVSGSKDNTVRLWNVERAEEIFCGDIKLNIVRFVRFMPLMNCVAQGSEDLAVRLWDVRTKGSHSDLHLSKTIEGMGYYPVCCETVPDDPHMLLTGHCGVNGCGSYVTQWDVRTGKCMALYRGHSFTVSSVRMVAASVYGKGSFFTSSYDGTFGIWNLEDGEANREVDLSAEHQFHLPEGRVTTFEAEDNGDTVIALDSGCLVVLRPAIRDDSVIPSLRLRYVGVLKVPT</sequence>
<dbReference type="PROSITE" id="PS00678">
    <property type="entry name" value="WD_REPEATS_1"/>
    <property type="match status" value="1"/>
</dbReference>
<feature type="repeat" description="WD" evidence="5">
    <location>
        <begin position="178"/>
        <end position="219"/>
    </location>
</feature>
<dbReference type="KEGG" id="phet:94291029"/>
<dbReference type="PRINTS" id="PR00320">
    <property type="entry name" value="GPROTEINBRPT"/>
</dbReference>
<proteinExistence type="predicted"/>
<dbReference type="InterPro" id="IPR015943">
    <property type="entry name" value="WD40/YVTN_repeat-like_dom_sf"/>
</dbReference>
<evidence type="ECO:0000256" key="5">
    <source>
        <dbReference type="PROSITE-ProRule" id="PRU00221"/>
    </source>
</evidence>
<dbReference type="InterPro" id="IPR001680">
    <property type="entry name" value="WD40_rpt"/>
</dbReference>
<feature type="repeat" description="WD" evidence="5">
    <location>
        <begin position="316"/>
        <end position="361"/>
    </location>
</feature>
<dbReference type="GO" id="GO:1990904">
    <property type="term" value="C:ribonucleoprotein complex"/>
    <property type="evidence" value="ECO:0007669"/>
    <property type="project" value="UniProtKB-KW"/>
</dbReference>
<dbReference type="InterPro" id="IPR019775">
    <property type="entry name" value="WD40_repeat_CS"/>
</dbReference>
<dbReference type="RefSeq" id="XP_067757315.1">
    <property type="nucleotide sequence ID" value="XM_067900952.1"/>
</dbReference>
<dbReference type="GO" id="GO:0005840">
    <property type="term" value="C:ribosome"/>
    <property type="evidence" value="ECO:0007669"/>
    <property type="project" value="UniProtKB-KW"/>
</dbReference>
<keyword evidence="3" id="KW-0689">Ribosomal protein</keyword>
<dbReference type="PANTHER" id="PTHR19869:SF1">
    <property type="entry name" value="WD REPEAT-CONTAINING PROTEIN 31"/>
    <property type="match status" value="1"/>
</dbReference>
<dbReference type="EMBL" id="JAFJZO010000021">
    <property type="protein sequence ID" value="KAG5505647.1"/>
    <property type="molecule type" value="Genomic_DNA"/>
</dbReference>
<reference evidence="6 7" key="1">
    <citation type="submission" date="2021-02" db="EMBL/GenBank/DDBJ databases">
        <title>Porcisia hertigi Genome sequencing and assembly.</title>
        <authorList>
            <person name="Almutairi H."/>
            <person name="Gatherer D."/>
        </authorList>
    </citation>
    <scope>NUCLEOTIDE SEQUENCE [LARGE SCALE GENOMIC DNA]</scope>
    <source>
        <strain evidence="6 7">C119</strain>
    </source>
</reference>
<accession>A0A836HTR6</accession>
<evidence type="ECO:0000313" key="7">
    <source>
        <dbReference type="Proteomes" id="UP000674318"/>
    </source>
</evidence>
<dbReference type="InterPro" id="IPR040066">
    <property type="entry name" value="WDR31"/>
</dbReference>
<dbReference type="Gene3D" id="2.130.10.10">
    <property type="entry name" value="YVTN repeat-like/Quinoprotein amine dehydrogenase"/>
    <property type="match status" value="2"/>
</dbReference>
<dbReference type="SMART" id="SM00320">
    <property type="entry name" value="WD40"/>
    <property type="match status" value="5"/>
</dbReference>
<keyword evidence="1 5" id="KW-0853">WD repeat</keyword>
<dbReference type="PANTHER" id="PTHR19869">
    <property type="entry name" value="SPERMATID WD-REPEAT PROTEIN"/>
    <property type="match status" value="1"/>
</dbReference>
<dbReference type="Pfam" id="PF00400">
    <property type="entry name" value="WD40"/>
    <property type="match status" value="3"/>
</dbReference>
<evidence type="ECO:0000256" key="3">
    <source>
        <dbReference type="ARBA" id="ARBA00022980"/>
    </source>
</evidence>
<keyword evidence="2" id="KW-0677">Repeat</keyword>
<feature type="repeat" description="WD" evidence="5">
    <location>
        <begin position="136"/>
        <end position="171"/>
    </location>
</feature>
<dbReference type="GeneID" id="94291029"/>
<comment type="caution">
    <text evidence="6">The sequence shown here is derived from an EMBL/GenBank/DDBJ whole genome shotgun (WGS) entry which is preliminary data.</text>
</comment>
<keyword evidence="7" id="KW-1185">Reference proteome</keyword>
<protein>
    <recommendedName>
        <fullName evidence="8">Guanine nucleotide-binding protein subunit beta-like protein</fullName>
    </recommendedName>
</protein>
<evidence type="ECO:0000256" key="1">
    <source>
        <dbReference type="ARBA" id="ARBA00022574"/>
    </source>
</evidence>
<dbReference type="InterPro" id="IPR036322">
    <property type="entry name" value="WD40_repeat_dom_sf"/>
</dbReference>